<keyword evidence="5" id="KW-1185">Reference proteome</keyword>
<evidence type="ECO:0000313" key="6">
    <source>
        <dbReference type="RefSeq" id="XP_027205785.1"/>
    </source>
</evidence>
<evidence type="ECO:0000259" key="3">
    <source>
        <dbReference type="PROSITE" id="PS50948"/>
    </source>
</evidence>
<dbReference type="OrthoDB" id="6430118at2759"/>
<dbReference type="InterPro" id="IPR052774">
    <property type="entry name" value="Celegans_DevNeuronal_Protein"/>
</dbReference>
<feature type="domain" description="Apple" evidence="3">
    <location>
        <begin position="410"/>
        <end position="496"/>
    </location>
</feature>
<feature type="domain" description="Apple" evidence="3">
    <location>
        <begin position="1090"/>
        <end position="1178"/>
    </location>
</feature>
<dbReference type="PANTHER" id="PTHR47327:SF2">
    <property type="entry name" value="FI18240P1-RELATED"/>
    <property type="match status" value="1"/>
</dbReference>
<feature type="compositionally biased region" description="Low complexity" evidence="1">
    <location>
        <begin position="2216"/>
        <end position="2235"/>
    </location>
</feature>
<dbReference type="Pfam" id="PF25057">
    <property type="entry name" value="CUT_N"/>
    <property type="match status" value="1"/>
</dbReference>
<feature type="transmembrane region" description="Helical" evidence="2">
    <location>
        <begin position="2032"/>
        <end position="2056"/>
    </location>
</feature>
<dbReference type="SUPFAM" id="SSF57414">
    <property type="entry name" value="Hairpin loop containing domain-like"/>
    <property type="match status" value="8"/>
</dbReference>
<dbReference type="Gene3D" id="3.50.4.10">
    <property type="entry name" value="Hepatocyte Growth Factor"/>
    <property type="match status" value="8"/>
</dbReference>
<feature type="domain" description="Apple" evidence="3">
    <location>
        <begin position="503"/>
        <end position="582"/>
    </location>
</feature>
<dbReference type="InterPro" id="IPR003609">
    <property type="entry name" value="Pan_app"/>
</dbReference>
<feature type="region of interest" description="Disordered" evidence="1">
    <location>
        <begin position="687"/>
        <end position="717"/>
    </location>
</feature>
<dbReference type="Proteomes" id="UP000515146">
    <property type="component" value="Unplaced"/>
</dbReference>
<feature type="region of interest" description="Disordered" evidence="1">
    <location>
        <begin position="2213"/>
        <end position="2235"/>
    </location>
</feature>
<feature type="domain" description="Apple" evidence="3">
    <location>
        <begin position="139"/>
        <end position="225"/>
    </location>
</feature>
<dbReference type="InterPro" id="IPR056953">
    <property type="entry name" value="CUT_N"/>
</dbReference>
<feature type="region of interest" description="Disordered" evidence="1">
    <location>
        <begin position="623"/>
        <end position="644"/>
    </location>
</feature>
<dbReference type="PANTHER" id="PTHR47327">
    <property type="entry name" value="FI18240P1-RELATED"/>
    <property type="match status" value="1"/>
</dbReference>
<feature type="compositionally biased region" description="Low complexity" evidence="1">
    <location>
        <begin position="1917"/>
        <end position="1935"/>
    </location>
</feature>
<dbReference type="RefSeq" id="XP_027205785.1">
    <property type="nucleotide sequence ID" value="XM_027349984.1"/>
</dbReference>
<evidence type="ECO:0000313" key="5">
    <source>
        <dbReference type="Proteomes" id="UP000515146"/>
    </source>
</evidence>
<dbReference type="CDD" id="cd01099">
    <property type="entry name" value="PAN_AP_HGF"/>
    <property type="match status" value="6"/>
</dbReference>
<feature type="domain" description="ZP" evidence="4">
    <location>
        <begin position="1387"/>
        <end position="1646"/>
    </location>
</feature>
<feature type="compositionally biased region" description="Polar residues" evidence="1">
    <location>
        <begin position="698"/>
        <end position="717"/>
    </location>
</feature>
<dbReference type="GO" id="GO:0009653">
    <property type="term" value="P:anatomical structure morphogenesis"/>
    <property type="evidence" value="ECO:0007669"/>
    <property type="project" value="TreeGrafter"/>
</dbReference>
<sequence>MYKVMKAVHMFIIRKIKITIMLPVLLSVITRALVTSDNCFGGVETFEKLSATNFESNSVPMAGVLLQQDNVALTRDCINLCRQQQRCTTFFLDYTQFRCLAYVESSRRHRDHLRTSNDSNLFEKICLKGISRQEFDHVCGNERLWSFERVKDTFLDGFVEKELTNMVDREECAKACLIEASFICRSAEFDEVKRICRLSKENRRTQPQAFVYVRDSQRDYIENQCAPAGPASCVYTSKLNTNVFSMDSLQFASSAEDCQLQCDREQSFNCRAYGFINNRCMLSGDDEKTIGKHPLTIMKGATFGERTCVAELCTNGIFTYEKITGHILRSAITTPVELPEYSSLGVTSWCRGSCDMAQLNCPAFTINYKNNRCERLDRNTQGRITDLIVSEGESFFEKICLRVPQIMSQCQDKFWAFERVLGYELAPVLYVKTLNFVQSRRDCQEYCLQEREFPCRSALYNDETTECKLSPEDRRTSPGHYYRSRNMKINYLENQCVRIHSSCPYQRTTNAYPTYTDIVETNSIYSNEECEKLCNDNRYFLCRSYAYYSSNSQCFLSGDDSVSAGSSFVQHRSNIVYYERQCSKLSTFNANQSSNNGDAIHLIDATTDEYPIPLTPLTDRIGETSTLAPGMSPPSSSPSSLTPDIDSGNLNKEVVIINGTVGGIITTKITRFPESLLPTISPLITSSPRSMGYPGMDSFSNNDRTQSSHDSLQPENVDQMNSRFPINYSSNKKCAPNARFLFEKVTSFEPIGGHLTLLYTDLQNPGIVTECARRCEHSSLCRAFVIDYYHQTCHGLFENSSVGLLDLRLSMGKDYFEGFCVPNFVHCDKFWPFDRIIDQAVIGAHPEEVVRFVSRPECRTRCLEEKKFRCSSASYNSFTHECHLFSETRDSGSLNLQFSKGIDFMENQCVIDVKACRYHSIERDISIVSVTKSVRGTSTFHCEQACDYEREFNCRSYTYLDNPDGSLAPGGNLCLLSADNRATSHQGSIQFRPRALYAEKDCLYQKNFRPNHEPNTFNQHHSQQTSLIGPTNYASEPEGLNARRIDPTTPKPEIVHNTHMINQSRITNFNDDLRPTFTNMLQLQHIPHRCSLDEYTFEKTFGYDLRYAQRERAPIVSRSGVVNYCKDECIRRGDRCMAFLIEYGTDKNQNCFFLSESASENRNQLNKLVGTTYNEKICLRGKTCDSIWTFERIIGYTMDETADREINSIMFRTACQDLCLLQKSFSCRSLTYDYGRRICRLYSNTRRSKPQAFRKTSDHVDYFENKCTKELSTCQYRDFNDRHSNYVDKLSIAATLIDCQRQCDSEYSFHCKSVNYNPITQECALSSEDSLSMLNVVNDDHYKNIENIKTTSGVAVSEIISAASTITDYLPGSIYTEKGNCEQVSVQCNQEDMMLTLNFDSPFMGRVYTKNKPSQCFINGNGQLQLQFAIPLDSRCGTYQESTSSYVNEVIVQQHSVIMTDNDRTIRVLCSFEVSDQTITLGNTEQQKNIPIPNGIDVSTNPNGRSYTDRKSPATFVTNTAAPPSIQMRILDPSGRDAQVVSLGDDLILRIELRDQNHSPYAIFARNLYARSSNGESLYLIDNNGCPIDSSIFPALQLDSIDHRSLYSKFKAFRFPSTGVVNFEVQIRFCQEYCEPVKCTQLNGHVDSFGRRRRRSVNSFQELFLHHQPSMKWQTNRINMNDGDNKTKHLNQSQENWARINLLTNHHGLLNMDQINQSSLNPGNNWTSSNEFSRSRTGFTYPTNNYRYYRNRNNFSIGHGVDDSKKTDDFNSINEYDSQIFSTPSILFSGNVNVNKSNENIDNANVDSATTAIESYILGSNNNNNYTINEMHNVVYNERNNLTDNIMTPTTTTMMMANFNPIGINAALPLPTSNLATEVPLSLAIMVDGNSDDGIDNDSIGNAAAVTSVHSNDNENYDSNESYPSSNNNENNNEFNNDDDDTNEVILNHDQTDEIQIQNDEKENIFNDHHRLRQSNNLNYVNMAAAAIRTTRGHLETRNNLLAKKHDRKAATTKIGENLHLICADYCTNTGIIIFITTLIVTIIHLTLGASVYLYITKLKQTKKFIHHHNHRVNRKNLMFIRNVIGTNANYQISDPVAGFNHYLSPNDLLGDNRQTDCSSLNEDTLTPNAVLAVNDDHDDHNDSSDRFNNECSIKTKQQSEQKPLSWFGIDDQQQQQNFGSIRSTFNHGNIFFSGPREQRFFGINNYQFPNHRSSDLNSSCTTTSTSSLASTTAK</sequence>
<feature type="domain" description="Apple" evidence="3">
    <location>
        <begin position="39"/>
        <end position="126"/>
    </location>
</feature>
<feature type="domain" description="Apple" evidence="3">
    <location>
        <begin position="1184"/>
        <end position="1267"/>
    </location>
</feature>
<dbReference type="OMA" id="FHCEMEC"/>
<dbReference type="Pfam" id="PF00024">
    <property type="entry name" value="PAN_1"/>
    <property type="match status" value="8"/>
</dbReference>
<protein>
    <submittedName>
        <fullName evidence="6">Uncharacterized protein LOC113799367</fullName>
    </submittedName>
</protein>
<feature type="domain" description="Apple" evidence="3">
    <location>
        <begin position="734"/>
        <end position="820"/>
    </location>
</feature>
<proteinExistence type="predicted"/>
<evidence type="ECO:0000256" key="2">
    <source>
        <dbReference type="SAM" id="Phobius"/>
    </source>
</evidence>
<accession>A0A6P6YKL2</accession>
<name>A0A6P6YKL2_DERPT</name>
<feature type="domain" description="Apple" evidence="3">
    <location>
        <begin position="1274"/>
        <end position="1349"/>
    </location>
</feature>
<reference evidence="6" key="1">
    <citation type="submission" date="2025-08" db="UniProtKB">
        <authorList>
            <consortium name="RefSeq"/>
        </authorList>
    </citation>
    <scope>IDENTIFICATION</scope>
    <source>
        <strain evidence="6">Airmid</strain>
    </source>
</reference>
<dbReference type="SMART" id="SM00473">
    <property type="entry name" value="PAN_AP"/>
    <property type="match status" value="11"/>
</dbReference>
<dbReference type="SMART" id="SM00241">
    <property type="entry name" value="ZP"/>
    <property type="match status" value="1"/>
</dbReference>
<gene>
    <name evidence="6" type="primary">LOC113799367</name>
</gene>
<dbReference type="InterPro" id="IPR001507">
    <property type="entry name" value="ZP_dom"/>
</dbReference>
<evidence type="ECO:0000259" key="4">
    <source>
        <dbReference type="PROSITE" id="PS51034"/>
    </source>
</evidence>
<keyword evidence="2" id="KW-0472">Membrane</keyword>
<dbReference type="PROSITE" id="PS51034">
    <property type="entry name" value="ZP_2"/>
    <property type="match status" value="1"/>
</dbReference>
<evidence type="ECO:0000256" key="1">
    <source>
        <dbReference type="SAM" id="MobiDB-lite"/>
    </source>
</evidence>
<keyword evidence="2" id="KW-1133">Transmembrane helix</keyword>
<feature type="domain" description="Apple" evidence="3">
    <location>
        <begin position="916"/>
        <end position="1002"/>
    </location>
</feature>
<dbReference type="PROSITE" id="PS50948">
    <property type="entry name" value="PAN"/>
    <property type="match status" value="12"/>
</dbReference>
<feature type="domain" description="Apple" evidence="3">
    <location>
        <begin position="827"/>
        <end position="909"/>
    </location>
</feature>
<dbReference type="InParanoid" id="A0A6P6YKL2"/>
<feature type="domain" description="Apple" evidence="3">
    <location>
        <begin position="313"/>
        <end position="400"/>
    </location>
</feature>
<feature type="domain" description="Apple" evidence="3">
    <location>
        <begin position="233"/>
        <end position="308"/>
    </location>
</feature>
<organism evidence="5 6">
    <name type="scientific">Dermatophagoides pteronyssinus</name>
    <name type="common">European house dust mite</name>
    <dbReference type="NCBI Taxonomy" id="6956"/>
    <lineage>
        <taxon>Eukaryota</taxon>
        <taxon>Metazoa</taxon>
        <taxon>Ecdysozoa</taxon>
        <taxon>Arthropoda</taxon>
        <taxon>Chelicerata</taxon>
        <taxon>Arachnida</taxon>
        <taxon>Acari</taxon>
        <taxon>Acariformes</taxon>
        <taxon>Sarcoptiformes</taxon>
        <taxon>Astigmata</taxon>
        <taxon>Psoroptidia</taxon>
        <taxon>Analgoidea</taxon>
        <taxon>Pyroglyphidae</taxon>
        <taxon>Dermatophagoidinae</taxon>
        <taxon>Dermatophagoides</taxon>
    </lineage>
</organism>
<keyword evidence="2" id="KW-0812">Transmembrane</keyword>
<dbReference type="KEGG" id="dpte:113799367"/>
<feature type="region of interest" description="Disordered" evidence="1">
    <location>
        <begin position="1911"/>
        <end position="1944"/>
    </location>
</feature>